<evidence type="ECO:0000259" key="13">
    <source>
        <dbReference type="Pfam" id="PF07479"/>
    </source>
</evidence>
<proteinExistence type="inferred from homology"/>
<dbReference type="Gene3D" id="3.40.50.720">
    <property type="entry name" value="NAD(P)-binding Rossmann-like Domain"/>
    <property type="match status" value="1"/>
</dbReference>
<feature type="non-terminal residue" evidence="14">
    <location>
        <position position="332"/>
    </location>
</feature>
<dbReference type="Gene3D" id="1.10.1040.10">
    <property type="entry name" value="N-(1-d-carboxylethyl)-l-norvaline Dehydrogenase, domain 2"/>
    <property type="match status" value="1"/>
</dbReference>
<name>A0AAD4KGD6_9MUSC</name>
<comment type="pathway">
    <text evidence="2">Phospholipid metabolism; alpha-glycerophosphate cycle.</text>
</comment>
<evidence type="ECO:0000256" key="9">
    <source>
        <dbReference type="PIRSR" id="PIRSR000114-3"/>
    </source>
</evidence>
<reference evidence="14" key="1">
    <citation type="journal article" date="2021" name="Mol. Ecol. Resour.">
        <title>Phylogenomic analyses of the genus Drosophila reveals genomic signals of climate adaptation.</title>
        <authorList>
            <person name="Li F."/>
            <person name="Rane R.V."/>
            <person name="Luria V."/>
            <person name="Xiong Z."/>
            <person name="Chen J."/>
            <person name="Li Z."/>
            <person name="Catullo R.A."/>
            <person name="Griffin P.C."/>
            <person name="Schiffer M."/>
            <person name="Pearce S."/>
            <person name="Lee S.F."/>
            <person name="McElroy K."/>
            <person name="Stocker A."/>
            <person name="Shirriffs J."/>
            <person name="Cockerell F."/>
            <person name="Coppin C."/>
            <person name="Sgro C.M."/>
            <person name="Karger A."/>
            <person name="Cain J.W."/>
            <person name="Weber J.A."/>
            <person name="Santpere G."/>
            <person name="Kirschner M.W."/>
            <person name="Hoffmann A.A."/>
            <person name="Oakeshott J.G."/>
            <person name="Zhang G."/>
        </authorList>
    </citation>
    <scope>NUCLEOTIDE SEQUENCE</scope>
    <source>
        <strain evidence="14">BGI-SZ-2011g</strain>
    </source>
</reference>
<evidence type="ECO:0000256" key="10">
    <source>
        <dbReference type="RuleBase" id="RU000437"/>
    </source>
</evidence>
<dbReference type="SUPFAM" id="SSF48179">
    <property type="entry name" value="6-phosphogluconate dehydrogenase C-terminal domain-like"/>
    <property type="match status" value="1"/>
</dbReference>
<dbReference type="Pfam" id="PF01210">
    <property type="entry name" value="NAD_Gly3P_dh_N"/>
    <property type="match status" value="1"/>
</dbReference>
<feature type="binding site" evidence="9">
    <location>
        <position position="281"/>
    </location>
    <ligand>
        <name>NAD(+)</name>
        <dbReference type="ChEBI" id="CHEBI:57540"/>
    </ligand>
</feature>
<protein>
    <recommendedName>
        <fullName evidence="11">Glycerol-3-phosphate dehydrogenase [NAD(+)]</fullName>
        <ecNumber evidence="11">1.1.1.8</ecNumber>
    </recommendedName>
</protein>
<dbReference type="InterPro" id="IPR017751">
    <property type="entry name" value="G3P_DH_NAD-dep_euk"/>
</dbReference>
<dbReference type="FunFam" id="1.10.1040.10:FF:000004">
    <property type="entry name" value="Glycerol-3-phosphate dehydrogenase [NAD(+)]"/>
    <property type="match status" value="1"/>
</dbReference>
<dbReference type="EMBL" id="JAJJHW010000014">
    <property type="protein sequence ID" value="KAH8388286.1"/>
    <property type="molecule type" value="Genomic_DNA"/>
</dbReference>
<comment type="catalytic activity">
    <reaction evidence="7 11">
        <text>sn-glycerol 3-phosphate + NAD(+) = dihydroxyacetone phosphate + NADH + H(+)</text>
        <dbReference type="Rhea" id="RHEA:11092"/>
        <dbReference type="ChEBI" id="CHEBI:15378"/>
        <dbReference type="ChEBI" id="CHEBI:57540"/>
        <dbReference type="ChEBI" id="CHEBI:57597"/>
        <dbReference type="ChEBI" id="CHEBI:57642"/>
        <dbReference type="ChEBI" id="CHEBI:57945"/>
        <dbReference type="EC" id="1.1.1.8"/>
    </reaction>
</comment>
<dbReference type="InterPro" id="IPR036291">
    <property type="entry name" value="NAD(P)-bd_dom_sf"/>
</dbReference>
<feature type="binding site" evidence="9">
    <location>
        <position position="82"/>
    </location>
    <ligand>
        <name>NAD(+)</name>
        <dbReference type="ChEBI" id="CHEBI:57540"/>
    </ligand>
</feature>
<feature type="domain" description="Glycerol-3-phosphate dehydrogenase NAD-dependent N-terminal" evidence="12">
    <location>
        <begin position="1"/>
        <end position="159"/>
    </location>
</feature>
<dbReference type="AlphaFoldDB" id="A0AAD4KGD6"/>
<evidence type="ECO:0000313" key="15">
    <source>
        <dbReference type="Proteomes" id="UP001200034"/>
    </source>
</evidence>
<evidence type="ECO:0000256" key="4">
    <source>
        <dbReference type="ARBA" id="ARBA00011738"/>
    </source>
</evidence>
<dbReference type="Pfam" id="PF07479">
    <property type="entry name" value="NAD_Gly3P_dh_C"/>
    <property type="match status" value="1"/>
</dbReference>
<keyword evidence="5 10" id="KW-0560">Oxidoreductase</keyword>
<evidence type="ECO:0000256" key="3">
    <source>
        <dbReference type="ARBA" id="ARBA00011009"/>
    </source>
</evidence>
<evidence type="ECO:0000313" key="14">
    <source>
        <dbReference type="EMBL" id="KAH8388286.1"/>
    </source>
</evidence>
<evidence type="ECO:0000256" key="8">
    <source>
        <dbReference type="PIRSR" id="PIRSR000114-1"/>
    </source>
</evidence>
<dbReference type="GO" id="GO:0051287">
    <property type="term" value="F:NAD binding"/>
    <property type="evidence" value="ECO:0007669"/>
    <property type="project" value="UniProtKB-UniRule"/>
</dbReference>
<comment type="similarity">
    <text evidence="3 10">Belongs to the NAD-dependent glycerol-3-phosphate dehydrogenase family.</text>
</comment>
<keyword evidence="6 9" id="KW-0520">NAD</keyword>
<comment type="subunit">
    <text evidence="4">Homodimer.</text>
</comment>
<dbReference type="InterPro" id="IPR008927">
    <property type="entry name" value="6-PGluconate_DH-like_C_sf"/>
</dbReference>
<comment type="caution">
    <text evidence="14">The sequence shown here is derived from an EMBL/GenBank/DDBJ whole genome shotgun (WGS) entry which is preliminary data.</text>
</comment>
<evidence type="ECO:0000259" key="12">
    <source>
        <dbReference type="Pfam" id="PF01210"/>
    </source>
</evidence>
<dbReference type="InterPro" id="IPR013328">
    <property type="entry name" value="6PGD_dom2"/>
</dbReference>
<dbReference type="InterPro" id="IPR006168">
    <property type="entry name" value="G3P_DH_NAD-dep"/>
</dbReference>
<evidence type="ECO:0000256" key="7">
    <source>
        <dbReference type="ARBA" id="ARBA00048683"/>
    </source>
</evidence>
<dbReference type="InterPro" id="IPR006109">
    <property type="entry name" value="G3P_DH_NAD-dep_C"/>
</dbReference>
<evidence type="ECO:0000256" key="5">
    <source>
        <dbReference type="ARBA" id="ARBA00023002"/>
    </source>
</evidence>
<dbReference type="PANTHER" id="PTHR11728">
    <property type="entry name" value="GLYCEROL-3-PHOSPHATE DEHYDROGENASE"/>
    <property type="match status" value="1"/>
</dbReference>
<evidence type="ECO:0000256" key="11">
    <source>
        <dbReference type="RuleBase" id="RU361243"/>
    </source>
</evidence>
<dbReference type="GO" id="GO:0042803">
    <property type="term" value="F:protein homodimerization activity"/>
    <property type="evidence" value="ECO:0007669"/>
    <property type="project" value="InterPro"/>
</dbReference>
<accession>A0AAD4KGD6</accession>
<evidence type="ECO:0000256" key="1">
    <source>
        <dbReference type="ARBA" id="ARBA00005189"/>
    </source>
</evidence>
<feature type="non-terminal residue" evidence="14">
    <location>
        <position position="1"/>
    </location>
</feature>
<organism evidence="14 15">
    <name type="scientific">Drosophila rubida</name>
    <dbReference type="NCBI Taxonomy" id="30044"/>
    <lineage>
        <taxon>Eukaryota</taxon>
        <taxon>Metazoa</taxon>
        <taxon>Ecdysozoa</taxon>
        <taxon>Arthropoda</taxon>
        <taxon>Hexapoda</taxon>
        <taxon>Insecta</taxon>
        <taxon>Pterygota</taxon>
        <taxon>Neoptera</taxon>
        <taxon>Endopterygota</taxon>
        <taxon>Diptera</taxon>
        <taxon>Brachycera</taxon>
        <taxon>Muscomorpha</taxon>
        <taxon>Ephydroidea</taxon>
        <taxon>Drosophilidae</taxon>
        <taxon>Drosophila</taxon>
    </lineage>
</organism>
<dbReference type="NCBIfam" id="TIGR03376">
    <property type="entry name" value="glycerol3P_DH"/>
    <property type="match status" value="1"/>
</dbReference>
<dbReference type="GO" id="GO:0046168">
    <property type="term" value="P:glycerol-3-phosphate catabolic process"/>
    <property type="evidence" value="ECO:0007669"/>
    <property type="project" value="UniProtKB-UniRule"/>
</dbReference>
<dbReference type="Proteomes" id="UP001200034">
    <property type="component" value="Unassembled WGS sequence"/>
</dbReference>
<dbReference type="PANTHER" id="PTHR11728:SF8">
    <property type="entry name" value="GLYCEROL-3-PHOSPHATE DEHYDROGENASE [NAD(+)]-RELATED"/>
    <property type="match status" value="1"/>
</dbReference>
<feature type="active site" description="Proton acceptor" evidence="8">
    <location>
        <position position="190"/>
    </location>
</feature>
<feature type="binding site" evidence="9">
    <location>
        <position position="139"/>
    </location>
    <ligand>
        <name>NAD(+)</name>
        <dbReference type="ChEBI" id="CHEBI:57540"/>
    </ligand>
</feature>
<comment type="pathway">
    <text evidence="1">Lipid metabolism.</text>
</comment>
<feature type="domain" description="Glycerol-3-phosphate dehydrogenase NAD-dependent C-terminal" evidence="13">
    <location>
        <begin position="179"/>
        <end position="324"/>
    </location>
</feature>
<dbReference type="EC" id="1.1.1.8" evidence="11"/>
<evidence type="ECO:0000256" key="6">
    <source>
        <dbReference type="ARBA" id="ARBA00023027"/>
    </source>
</evidence>
<dbReference type="PIRSF" id="PIRSF000114">
    <property type="entry name" value="Glycerol-3-P_dh"/>
    <property type="match status" value="1"/>
</dbReference>
<gene>
    <name evidence="14" type="ORF">KR093_002806</name>
</gene>
<keyword evidence="15" id="KW-1185">Reference proteome</keyword>
<dbReference type="GO" id="GO:0141152">
    <property type="term" value="F:glycerol-3-phosphate dehydrogenase (NAD+) activity"/>
    <property type="evidence" value="ECO:0007669"/>
    <property type="project" value="UniProtKB-UniRule"/>
</dbReference>
<sequence>GSAISTAVCKNVVNGEFDEKVHIYVYDELVRSNYLSEVINERHENIKYLPGIKLESNLVAVNDLLEAAKEADILIFATAHSFIKPYCNILAGKVKSSAYAVSLIKGLDHIRDGEIDLYSHAISKQLNIPCYSMMSANSAMEMAQGKLSEITIGCNDATHAQQLCNLFETDNCKVFSIDDVDGVELCNTLKDLVALSAGFIDGLRLGENARVACLHLGLKEMMRFIKTFNPNTKLSTFLESCSLANSVASSYADKNVTFAKCFVTSRKTVQEIEANLLNGRKLLGPIVAGEIFAFLDKGKMHDKYPLFTVLHRICQNEVPPDAIVDILRKHPD</sequence>
<evidence type="ECO:0000256" key="2">
    <source>
        <dbReference type="ARBA" id="ARBA00005192"/>
    </source>
</evidence>
<dbReference type="GO" id="GO:0005975">
    <property type="term" value="P:carbohydrate metabolic process"/>
    <property type="evidence" value="ECO:0007669"/>
    <property type="project" value="InterPro"/>
</dbReference>
<dbReference type="InterPro" id="IPR011128">
    <property type="entry name" value="G3P_DH_NAD-dep_N"/>
</dbReference>
<dbReference type="PRINTS" id="PR00077">
    <property type="entry name" value="GPDHDRGNASE"/>
</dbReference>
<dbReference type="SUPFAM" id="SSF51735">
    <property type="entry name" value="NAD(P)-binding Rossmann-fold domains"/>
    <property type="match status" value="1"/>
</dbReference>
<dbReference type="GO" id="GO:0005829">
    <property type="term" value="C:cytosol"/>
    <property type="evidence" value="ECO:0007669"/>
    <property type="project" value="TreeGrafter"/>
</dbReference>